<gene>
    <name evidence="2" type="ORF">SVIM_LOCUS276519</name>
</gene>
<dbReference type="EMBL" id="CAADRP010001608">
    <property type="protein sequence ID" value="VFU44748.1"/>
    <property type="molecule type" value="Genomic_DNA"/>
</dbReference>
<dbReference type="AlphaFoldDB" id="A0A6N2LX84"/>
<evidence type="ECO:0000256" key="1">
    <source>
        <dbReference type="SAM" id="SignalP"/>
    </source>
</evidence>
<name>A0A6N2LX84_SALVM</name>
<protein>
    <submittedName>
        <fullName evidence="2">Uncharacterized protein</fullName>
    </submittedName>
</protein>
<sequence>MRKGLVHISANLSLLDWVMMTSHSSAQWISLEPRNLQKILLLPAQPLSHFTVPVKHCSNLTWNLMNYLKLYPKHC</sequence>
<feature type="chain" id="PRO_5026997180" evidence="1">
    <location>
        <begin position="27"/>
        <end position="75"/>
    </location>
</feature>
<reference evidence="2" key="1">
    <citation type="submission" date="2019-03" db="EMBL/GenBank/DDBJ databases">
        <authorList>
            <person name="Mank J."/>
            <person name="Almeida P."/>
        </authorList>
    </citation>
    <scope>NUCLEOTIDE SEQUENCE</scope>
    <source>
        <strain evidence="2">78183</strain>
    </source>
</reference>
<organism evidence="2">
    <name type="scientific">Salix viminalis</name>
    <name type="common">Common osier</name>
    <name type="synonym">Basket willow</name>
    <dbReference type="NCBI Taxonomy" id="40686"/>
    <lineage>
        <taxon>Eukaryota</taxon>
        <taxon>Viridiplantae</taxon>
        <taxon>Streptophyta</taxon>
        <taxon>Embryophyta</taxon>
        <taxon>Tracheophyta</taxon>
        <taxon>Spermatophyta</taxon>
        <taxon>Magnoliopsida</taxon>
        <taxon>eudicotyledons</taxon>
        <taxon>Gunneridae</taxon>
        <taxon>Pentapetalae</taxon>
        <taxon>rosids</taxon>
        <taxon>fabids</taxon>
        <taxon>Malpighiales</taxon>
        <taxon>Salicaceae</taxon>
        <taxon>Saliceae</taxon>
        <taxon>Salix</taxon>
    </lineage>
</organism>
<keyword evidence="1" id="KW-0732">Signal</keyword>
<accession>A0A6N2LX84</accession>
<feature type="signal peptide" evidence="1">
    <location>
        <begin position="1"/>
        <end position="26"/>
    </location>
</feature>
<proteinExistence type="predicted"/>
<evidence type="ECO:0000313" key="2">
    <source>
        <dbReference type="EMBL" id="VFU44748.1"/>
    </source>
</evidence>